<evidence type="ECO:0000313" key="1">
    <source>
        <dbReference type="EMBL" id="EIY51874.1"/>
    </source>
</evidence>
<dbReference type="Proteomes" id="UP000003089">
    <property type="component" value="Unassembled WGS sequence"/>
</dbReference>
<accession>I9GXM9</accession>
<evidence type="ECO:0000313" key="2">
    <source>
        <dbReference type="Proteomes" id="UP000003089"/>
    </source>
</evidence>
<dbReference type="STRING" id="997884.HMPREF1068_01421"/>
<reference evidence="1 2" key="1">
    <citation type="submission" date="2012-02" db="EMBL/GenBank/DDBJ databases">
        <title>The Genome Sequence of Bacteroides nordii CL02T12C05.</title>
        <authorList>
            <consortium name="The Broad Institute Genome Sequencing Platform"/>
            <person name="Earl A."/>
            <person name="Ward D."/>
            <person name="Feldgarden M."/>
            <person name="Gevers D."/>
            <person name="Zitomersky N.L."/>
            <person name="Coyne M.J."/>
            <person name="Comstock L.E."/>
            <person name="Young S.K."/>
            <person name="Zeng Q."/>
            <person name="Gargeya S."/>
            <person name="Fitzgerald M."/>
            <person name="Haas B."/>
            <person name="Abouelleil A."/>
            <person name="Alvarado L."/>
            <person name="Arachchi H.M."/>
            <person name="Berlin A."/>
            <person name="Chapman S.B."/>
            <person name="Gearin G."/>
            <person name="Goldberg J."/>
            <person name="Griggs A."/>
            <person name="Gujja S."/>
            <person name="Hansen M."/>
            <person name="Heiman D."/>
            <person name="Howarth C."/>
            <person name="Larimer J."/>
            <person name="Lui A."/>
            <person name="MacDonald P.J.P."/>
            <person name="McCowen C."/>
            <person name="Montmayeur A."/>
            <person name="Murphy C."/>
            <person name="Neiman D."/>
            <person name="Pearson M."/>
            <person name="Priest M."/>
            <person name="Roberts A."/>
            <person name="Saif S."/>
            <person name="Shea T."/>
            <person name="Sisk P."/>
            <person name="Stolte C."/>
            <person name="Sykes S."/>
            <person name="Wortman J."/>
            <person name="Nusbaum C."/>
            <person name="Birren B."/>
        </authorList>
    </citation>
    <scope>NUCLEOTIDE SEQUENCE [LARGE SCALE GENOMIC DNA]</scope>
    <source>
        <strain evidence="1 2">CL02T12C05</strain>
    </source>
</reference>
<comment type="caution">
    <text evidence="1">The sequence shown here is derived from an EMBL/GenBank/DDBJ whole genome shotgun (WGS) entry which is preliminary data.</text>
</comment>
<sequence length="67" mass="8005">MVVFSRFVDKPMYYVRTLRNIKADKIFILDDFGHKGGYYWYENGNNKLVMLVKCLMYNMLNKKNISG</sequence>
<keyword evidence="2" id="KW-1185">Reference proteome</keyword>
<proteinExistence type="predicted"/>
<dbReference type="PATRIC" id="fig|997884.3.peg.1444"/>
<protein>
    <submittedName>
        <fullName evidence="1">Uncharacterized protein</fullName>
    </submittedName>
</protein>
<dbReference type="HOGENOM" id="CLU_2803553_0_0_10"/>
<name>I9GXM9_9BACE</name>
<gene>
    <name evidence="1" type="ORF">HMPREF1068_01421</name>
</gene>
<dbReference type="AlphaFoldDB" id="I9GXM9"/>
<dbReference type="EMBL" id="AGXS01000015">
    <property type="protein sequence ID" value="EIY51874.1"/>
    <property type="molecule type" value="Genomic_DNA"/>
</dbReference>
<organism evidence="1 2">
    <name type="scientific">Bacteroides nordii CL02T12C05</name>
    <dbReference type="NCBI Taxonomy" id="997884"/>
    <lineage>
        <taxon>Bacteria</taxon>
        <taxon>Pseudomonadati</taxon>
        <taxon>Bacteroidota</taxon>
        <taxon>Bacteroidia</taxon>
        <taxon>Bacteroidales</taxon>
        <taxon>Bacteroidaceae</taxon>
        <taxon>Bacteroides</taxon>
    </lineage>
</organism>